<dbReference type="InterPro" id="IPR005647">
    <property type="entry name" value="Mnd1"/>
</dbReference>
<keyword evidence="4" id="KW-0175">Coiled coil</keyword>
<dbReference type="Proteomes" id="UP000324585">
    <property type="component" value="Unassembled WGS sequence"/>
</dbReference>
<comment type="function">
    <text evidence="8">Required for proper homologous chromosome pairing and efficient cross-over and intragenic recombination during meiosis.</text>
</comment>
<dbReference type="EMBL" id="VRMN01000001">
    <property type="protein sequence ID" value="KAA8499187.1"/>
    <property type="molecule type" value="Genomic_DNA"/>
</dbReference>
<dbReference type="GO" id="GO:0007131">
    <property type="term" value="P:reciprocal meiotic recombination"/>
    <property type="evidence" value="ECO:0007669"/>
    <property type="project" value="InterPro"/>
</dbReference>
<dbReference type="InterPro" id="IPR040453">
    <property type="entry name" value="Mnd1_HTH"/>
</dbReference>
<dbReference type="PIRSF" id="PIRSF026991">
    <property type="entry name" value="Mnd1"/>
    <property type="match status" value="1"/>
</dbReference>
<keyword evidence="6 8" id="KW-0539">Nucleus</keyword>
<evidence type="ECO:0000256" key="2">
    <source>
        <dbReference type="ARBA" id="ARBA00005981"/>
    </source>
</evidence>
<dbReference type="GO" id="GO:0005634">
    <property type="term" value="C:nucleus"/>
    <property type="evidence" value="ECO:0007669"/>
    <property type="project" value="UniProtKB-SubCell"/>
</dbReference>
<dbReference type="InterPro" id="IPR040661">
    <property type="entry name" value="LZ3wCH"/>
</dbReference>
<keyword evidence="12" id="KW-1185">Reference proteome</keyword>
<dbReference type="OrthoDB" id="273345at2759"/>
<evidence type="ECO:0000256" key="7">
    <source>
        <dbReference type="ARBA" id="ARBA00023254"/>
    </source>
</evidence>
<comment type="similarity">
    <text evidence="2 8">Belongs to the MND1 family.</text>
</comment>
<reference evidence="12" key="1">
    <citation type="journal article" date="2019" name="Nat. Commun.">
        <title>Expansion of phycobilisome linker gene families in mesophilic red algae.</title>
        <authorList>
            <person name="Lee J."/>
            <person name="Kim D."/>
            <person name="Bhattacharya D."/>
            <person name="Yoon H.S."/>
        </authorList>
    </citation>
    <scope>NUCLEOTIDE SEQUENCE [LARGE SCALE GENOMIC DNA]</scope>
    <source>
        <strain evidence="12">CCMP 1328</strain>
    </source>
</reference>
<evidence type="ECO:0000256" key="4">
    <source>
        <dbReference type="ARBA" id="ARBA00023054"/>
    </source>
</evidence>
<accession>A0A5J4Z954</accession>
<dbReference type="PANTHER" id="PTHR31398">
    <property type="entry name" value="MEIOTIC NUCLEAR DIVISION PROTEIN 1 HOMOLOG"/>
    <property type="match status" value="1"/>
</dbReference>
<sequence>MCERVERKMSKRKALSFDEKREKMLEIFTETSEFFTLKELEKIAPKRKGIVSQTVKEVLQSLVDDDMVSSDKCGVQTVFWCLPSESVQKKRARLSKLDETIAAKAAALEKMTAEQELLAKGREQSDTRDAVIQELEVKRQHVADMRAQLGQFAACDPETFAEMKSGLEVCVEAVNRWVDNISTLRSFANNTMGVSNEEFNSAFDLPADLDYVELEAL</sequence>
<name>A0A5J4Z954_PORPP</name>
<gene>
    <name evidence="11" type="ORF">FVE85_6772</name>
</gene>
<evidence type="ECO:0000313" key="12">
    <source>
        <dbReference type="Proteomes" id="UP000324585"/>
    </source>
</evidence>
<dbReference type="Pfam" id="PF18517">
    <property type="entry name" value="LZ3wCH"/>
    <property type="match status" value="1"/>
</dbReference>
<dbReference type="AlphaFoldDB" id="A0A5J4Z954"/>
<dbReference type="OMA" id="ECYGDEY"/>
<evidence type="ECO:0000256" key="8">
    <source>
        <dbReference type="PIRNR" id="PIRNR026991"/>
    </source>
</evidence>
<evidence type="ECO:0000256" key="3">
    <source>
        <dbReference type="ARBA" id="ARBA00013726"/>
    </source>
</evidence>
<comment type="subcellular location">
    <subcellularLocation>
        <location evidence="1 8">Nucleus</location>
    </subcellularLocation>
</comment>
<evidence type="ECO:0000259" key="9">
    <source>
        <dbReference type="Pfam" id="PF03962"/>
    </source>
</evidence>
<organism evidence="11 12">
    <name type="scientific">Porphyridium purpureum</name>
    <name type="common">Red alga</name>
    <name type="synonym">Porphyridium cruentum</name>
    <dbReference type="NCBI Taxonomy" id="35688"/>
    <lineage>
        <taxon>Eukaryota</taxon>
        <taxon>Rhodophyta</taxon>
        <taxon>Bangiophyceae</taxon>
        <taxon>Porphyridiales</taxon>
        <taxon>Porphyridiaceae</taxon>
        <taxon>Porphyridium</taxon>
    </lineage>
</organism>
<evidence type="ECO:0000256" key="1">
    <source>
        <dbReference type="ARBA" id="ARBA00004123"/>
    </source>
</evidence>
<feature type="domain" description="Mnd1 HTH" evidence="9">
    <location>
        <begin position="24"/>
        <end position="83"/>
    </location>
</feature>
<evidence type="ECO:0000313" key="11">
    <source>
        <dbReference type="EMBL" id="KAA8499187.1"/>
    </source>
</evidence>
<dbReference type="PANTHER" id="PTHR31398:SF0">
    <property type="entry name" value="MEIOTIC NUCLEAR DIVISION PROTEIN 1 HOMOLOG"/>
    <property type="match status" value="1"/>
</dbReference>
<keyword evidence="7" id="KW-0469">Meiosis</keyword>
<keyword evidence="5" id="KW-0233">DNA recombination</keyword>
<comment type="caution">
    <text evidence="11">The sequence shown here is derived from an EMBL/GenBank/DDBJ whole genome shotgun (WGS) entry which is preliminary data.</text>
</comment>
<proteinExistence type="inferred from homology"/>
<evidence type="ECO:0000256" key="6">
    <source>
        <dbReference type="ARBA" id="ARBA00023242"/>
    </source>
</evidence>
<dbReference type="GO" id="GO:0003690">
    <property type="term" value="F:double-stranded DNA binding"/>
    <property type="evidence" value="ECO:0007669"/>
    <property type="project" value="InterPro"/>
</dbReference>
<dbReference type="Pfam" id="PF03962">
    <property type="entry name" value="Mnd1"/>
    <property type="match status" value="1"/>
</dbReference>
<feature type="domain" description="Leucine zipper with capping helix" evidence="10">
    <location>
        <begin position="158"/>
        <end position="212"/>
    </location>
</feature>
<protein>
    <recommendedName>
        <fullName evidence="3">Meiotic nuclear division protein 1 homolog</fullName>
    </recommendedName>
</protein>
<evidence type="ECO:0000256" key="5">
    <source>
        <dbReference type="ARBA" id="ARBA00023172"/>
    </source>
</evidence>
<evidence type="ECO:0000259" key="10">
    <source>
        <dbReference type="Pfam" id="PF18517"/>
    </source>
</evidence>